<name>A0A9X3S5S0_9ACTN</name>
<dbReference type="InterPro" id="IPR046335">
    <property type="entry name" value="LacI/GalR-like_sensor"/>
</dbReference>
<comment type="caution">
    <text evidence="5">The sequence shown here is derived from an EMBL/GenBank/DDBJ whole genome shotgun (WGS) entry which is preliminary data.</text>
</comment>
<dbReference type="Gene3D" id="1.10.260.40">
    <property type="entry name" value="lambda repressor-like DNA-binding domains"/>
    <property type="match status" value="1"/>
</dbReference>
<dbReference type="Proteomes" id="UP001149140">
    <property type="component" value="Unassembled WGS sequence"/>
</dbReference>
<evidence type="ECO:0000256" key="1">
    <source>
        <dbReference type="ARBA" id="ARBA00023015"/>
    </source>
</evidence>
<evidence type="ECO:0000259" key="4">
    <source>
        <dbReference type="PROSITE" id="PS50932"/>
    </source>
</evidence>
<dbReference type="AlphaFoldDB" id="A0A9X3S5S0"/>
<keyword evidence="6" id="KW-1185">Reference proteome</keyword>
<organism evidence="5 6">
    <name type="scientific">Solirubrobacter ginsenosidimutans</name>
    <dbReference type="NCBI Taxonomy" id="490573"/>
    <lineage>
        <taxon>Bacteria</taxon>
        <taxon>Bacillati</taxon>
        <taxon>Actinomycetota</taxon>
        <taxon>Thermoleophilia</taxon>
        <taxon>Solirubrobacterales</taxon>
        <taxon>Solirubrobacteraceae</taxon>
        <taxon>Solirubrobacter</taxon>
    </lineage>
</organism>
<dbReference type="SUPFAM" id="SSF47413">
    <property type="entry name" value="lambda repressor-like DNA-binding domains"/>
    <property type="match status" value="1"/>
</dbReference>
<dbReference type="GO" id="GO:0003700">
    <property type="term" value="F:DNA-binding transcription factor activity"/>
    <property type="evidence" value="ECO:0007669"/>
    <property type="project" value="TreeGrafter"/>
</dbReference>
<dbReference type="PANTHER" id="PTHR30146">
    <property type="entry name" value="LACI-RELATED TRANSCRIPTIONAL REPRESSOR"/>
    <property type="match status" value="1"/>
</dbReference>
<dbReference type="InterPro" id="IPR028082">
    <property type="entry name" value="Peripla_BP_I"/>
</dbReference>
<dbReference type="SMART" id="SM00354">
    <property type="entry name" value="HTH_LACI"/>
    <property type="match status" value="1"/>
</dbReference>
<dbReference type="EMBL" id="JAPDOD010000054">
    <property type="protein sequence ID" value="MDA0165887.1"/>
    <property type="molecule type" value="Genomic_DNA"/>
</dbReference>
<dbReference type="SUPFAM" id="SSF53822">
    <property type="entry name" value="Periplasmic binding protein-like I"/>
    <property type="match status" value="1"/>
</dbReference>
<evidence type="ECO:0000256" key="2">
    <source>
        <dbReference type="ARBA" id="ARBA00023125"/>
    </source>
</evidence>
<protein>
    <submittedName>
        <fullName evidence="5">LacI family transcriptional regulator</fullName>
    </submittedName>
</protein>
<evidence type="ECO:0000313" key="5">
    <source>
        <dbReference type="EMBL" id="MDA0165887.1"/>
    </source>
</evidence>
<dbReference type="Pfam" id="PF13377">
    <property type="entry name" value="Peripla_BP_3"/>
    <property type="match status" value="1"/>
</dbReference>
<keyword evidence="1" id="KW-0805">Transcription regulation</keyword>
<dbReference type="PROSITE" id="PS50932">
    <property type="entry name" value="HTH_LACI_2"/>
    <property type="match status" value="1"/>
</dbReference>
<evidence type="ECO:0000256" key="3">
    <source>
        <dbReference type="ARBA" id="ARBA00023163"/>
    </source>
</evidence>
<gene>
    <name evidence="5" type="ORF">OM076_36820</name>
</gene>
<accession>A0A9X3S5S0</accession>
<reference evidence="5" key="1">
    <citation type="submission" date="2022-10" db="EMBL/GenBank/DDBJ databases">
        <title>The WGS of Solirubrobacter ginsenosidimutans DSM 21036.</title>
        <authorList>
            <person name="Jiang Z."/>
        </authorList>
    </citation>
    <scope>NUCLEOTIDE SEQUENCE</scope>
    <source>
        <strain evidence="5">DSM 21036</strain>
    </source>
</reference>
<dbReference type="GO" id="GO:0000976">
    <property type="term" value="F:transcription cis-regulatory region binding"/>
    <property type="evidence" value="ECO:0007669"/>
    <property type="project" value="TreeGrafter"/>
</dbReference>
<dbReference type="Pfam" id="PF00356">
    <property type="entry name" value="LacI"/>
    <property type="match status" value="1"/>
</dbReference>
<dbReference type="CDD" id="cd01392">
    <property type="entry name" value="HTH_LacI"/>
    <property type="match status" value="1"/>
</dbReference>
<keyword evidence="3" id="KW-0804">Transcription</keyword>
<proteinExistence type="predicted"/>
<dbReference type="InterPro" id="IPR000843">
    <property type="entry name" value="HTH_LacI"/>
</dbReference>
<dbReference type="Gene3D" id="3.40.50.2300">
    <property type="match status" value="2"/>
</dbReference>
<keyword evidence="2" id="KW-0238">DNA-binding</keyword>
<dbReference type="InterPro" id="IPR010982">
    <property type="entry name" value="Lambda_DNA-bd_dom_sf"/>
</dbReference>
<dbReference type="PANTHER" id="PTHR30146:SF153">
    <property type="entry name" value="LACTOSE OPERON REPRESSOR"/>
    <property type="match status" value="1"/>
</dbReference>
<evidence type="ECO:0000313" key="6">
    <source>
        <dbReference type="Proteomes" id="UP001149140"/>
    </source>
</evidence>
<feature type="domain" description="HTH lacI-type" evidence="4">
    <location>
        <begin position="5"/>
        <end position="59"/>
    </location>
</feature>
<sequence length="331" mass="35387">MTRRPTIRDVAGAVGMSVTTVSHALNGKGRVDAATRERIAGAAEQLGYRADRTARRLRTGRSGTLGLVLPSFGLGTDDDELGALDYYLHLAGAATRAAFASGHPVLLTPPLSTVEDLRDLGVDGGVVCDPLSDDRRVELFETLELPVVTIERDPARPERPWVVRADNEGNTRAVLDHLAQAGSERIALLAASGGWGWAEETTAAYEAWSAEHGREPLVELVDPRTGERGGHEPAKRLLTRERPDAILSQAERFTNGVLCAALDLGLRIPQDLRVAAALDSHQARDADVTAIDLRPDAQGEAAIALLLERLAGAERDAPLITASELMVRGST</sequence>